<dbReference type="Proteomes" id="UP000199440">
    <property type="component" value="Unassembled WGS sequence"/>
</dbReference>
<evidence type="ECO:0000313" key="2">
    <source>
        <dbReference type="Proteomes" id="UP000199440"/>
    </source>
</evidence>
<dbReference type="AlphaFoldDB" id="A0A1G9IEL1"/>
<proteinExistence type="predicted"/>
<protein>
    <submittedName>
        <fullName evidence="1">Uncharacterized protein</fullName>
    </submittedName>
</protein>
<evidence type="ECO:0000313" key="1">
    <source>
        <dbReference type="EMBL" id="SDL23475.1"/>
    </source>
</evidence>
<gene>
    <name evidence="1" type="ORF">SAMN04488514_101103</name>
</gene>
<accession>A0A1G9IEL1</accession>
<keyword evidence="2" id="KW-1185">Reference proteome</keyword>
<reference evidence="2" key="1">
    <citation type="submission" date="2016-10" db="EMBL/GenBank/DDBJ databases">
        <authorList>
            <person name="Varghese N."/>
            <person name="Submissions S."/>
        </authorList>
    </citation>
    <scope>NUCLEOTIDE SEQUENCE [LARGE SCALE GENOMIC DNA]</scope>
    <source>
        <strain evidence="2">DSM 19886</strain>
    </source>
</reference>
<dbReference type="EMBL" id="FNGV01000001">
    <property type="protein sequence ID" value="SDL23475.1"/>
    <property type="molecule type" value="Genomic_DNA"/>
</dbReference>
<sequence>MMPIVVEKDHSKTGVANKKRIPLTFHKCNYFSGKWNLMPFLK</sequence>
<organism evidence="1 2">
    <name type="scientific">Kriegella aquimaris</name>
    <dbReference type="NCBI Taxonomy" id="192904"/>
    <lineage>
        <taxon>Bacteria</taxon>
        <taxon>Pseudomonadati</taxon>
        <taxon>Bacteroidota</taxon>
        <taxon>Flavobacteriia</taxon>
        <taxon>Flavobacteriales</taxon>
        <taxon>Flavobacteriaceae</taxon>
        <taxon>Kriegella</taxon>
    </lineage>
</organism>
<name>A0A1G9IEL1_9FLAO</name>